<feature type="compositionally biased region" description="Basic residues" evidence="6">
    <location>
        <begin position="323"/>
        <end position="332"/>
    </location>
</feature>
<evidence type="ECO:0000256" key="1">
    <source>
        <dbReference type="ARBA" id="ARBA00010547"/>
    </source>
</evidence>
<dbReference type="GO" id="GO:0031145">
    <property type="term" value="P:anaphase-promoting complex-dependent catabolic process"/>
    <property type="evidence" value="ECO:0007669"/>
    <property type="project" value="TreeGrafter"/>
</dbReference>
<keyword evidence="2" id="KW-0132">Cell division</keyword>
<proteinExistence type="inferred from homology"/>
<dbReference type="Pfam" id="PF21282">
    <property type="entry name" value="APC1_3rd"/>
    <property type="match status" value="1"/>
</dbReference>
<dbReference type="Pfam" id="PF12859">
    <property type="entry name" value="ANAPC1"/>
    <property type="match status" value="1"/>
</dbReference>
<dbReference type="InterPro" id="IPR041221">
    <property type="entry name" value="APC1_C"/>
</dbReference>
<dbReference type="PANTHER" id="PTHR12827:SF3">
    <property type="entry name" value="ANAPHASE-PROMOTING COMPLEX SUBUNIT 1"/>
    <property type="match status" value="1"/>
</dbReference>
<evidence type="ECO:0000313" key="11">
    <source>
        <dbReference type="Proteomes" id="UP000284706"/>
    </source>
</evidence>
<keyword evidence="4" id="KW-0498">Mitosis</keyword>
<comment type="similarity">
    <text evidence="1">Belongs to the APC1 family.</text>
</comment>
<evidence type="ECO:0000259" key="8">
    <source>
        <dbReference type="Pfam" id="PF18122"/>
    </source>
</evidence>
<dbReference type="GO" id="GO:0007091">
    <property type="term" value="P:metaphase/anaphase transition of mitotic cell cycle"/>
    <property type="evidence" value="ECO:0007669"/>
    <property type="project" value="TreeGrafter"/>
</dbReference>
<feature type="domain" description="Anaphase-promoting complex subunit 1 beta-sandwich" evidence="9">
    <location>
        <begin position="1580"/>
        <end position="1662"/>
    </location>
</feature>
<feature type="domain" description="Anaphase-promoting complex subunit 1 N-terminal" evidence="7">
    <location>
        <begin position="62"/>
        <end position="210"/>
    </location>
</feature>
<dbReference type="InterPro" id="IPR011989">
    <property type="entry name" value="ARM-like"/>
</dbReference>
<keyword evidence="5" id="KW-0131">Cell cycle</keyword>
<dbReference type="Pfam" id="PF18122">
    <property type="entry name" value="APC1_C"/>
    <property type="match status" value="1"/>
</dbReference>
<evidence type="ECO:0000259" key="7">
    <source>
        <dbReference type="Pfam" id="PF12859"/>
    </source>
</evidence>
<feature type="region of interest" description="Disordered" evidence="6">
    <location>
        <begin position="323"/>
        <end position="345"/>
    </location>
</feature>
<dbReference type="GO" id="GO:0051301">
    <property type="term" value="P:cell division"/>
    <property type="evidence" value="ECO:0007669"/>
    <property type="project" value="UniProtKB-KW"/>
</dbReference>
<evidence type="ECO:0000313" key="10">
    <source>
        <dbReference type="EMBL" id="PPQ70625.1"/>
    </source>
</evidence>
<feature type="compositionally biased region" description="Polar residues" evidence="6">
    <location>
        <begin position="402"/>
        <end position="416"/>
    </location>
</feature>
<gene>
    <name evidence="10" type="ORF">CVT26_010053</name>
</gene>
<reference evidence="10 11" key="1">
    <citation type="journal article" date="2018" name="Evol. Lett.">
        <title>Horizontal gene cluster transfer increased hallucinogenic mushroom diversity.</title>
        <authorList>
            <person name="Reynolds H.T."/>
            <person name="Vijayakumar V."/>
            <person name="Gluck-Thaler E."/>
            <person name="Korotkin H.B."/>
            <person name="Matheny P.B."/>
            <person name="Slot J.C."/>
        </authorList>
    </citation>
    <scope>NUCLEOTIDE SEQUENCE [LARGE SCALE GENOMIC DNA]</scope>
    <source>
        <strain evidence="10 11">SRW20</strain>
    </source>
</reference>
<feature type="domain" description="Anaphase-promoting complex subunit 1 C-terminal" evidence="8">
    <location>
        <begin position="1710"/>
        <end position="1889"/>
    </location>
</feature>
<keyword evidence="11" id="KW-1185">Reference proteome</keyword>
<dbReference type="Proteomes" id="UP000284706">
    <property type="component" value="Unassembled WGS sequence"/>
</dbReference>
<evidence type="ECO:0000256" key="3">
    <source>
        <dbReference type="ARBA" id="ARBA00022737"/>
    </source>
</evidence>
<dbReference type="EMBL" id="NHYE01005534">
    <property type="protein sequence ID" value="PPQ70625.1"/>
    <property type="molecule type" value="Genomic_DNA"/>
</dbReference>
<dbReference type="STRING" id="231916.A0A409VWJ0"/>
<sequence>MTPITVTAQGPPDSPARLFLSKNFPCTEDPSHDSPLLRAIKAALRGPNTTTSNSIHTAVHFTGNRPNEPELTWNEHTAILSYGSVMVKRWSFGHEKELIQWACLGELEQVIQQNPSSSTTAASYASQDTEPPPPAPDGRETFGPFARARNNRKFDAGKVEIVPAVFIFLRSIGKIYLSNGIDYTFSLPFIVRRAWPISPHGVMLQRVLEPAEIAEAEETGDDILPTIFTITSALSEASAVGMTSGILGPTRDAPASLTDEDEHSSKPLISVPPTEMIVWVSHCGIVADARIAVTVDVEKRLLSIWQYVYVKPKDTPVPLTRRAKAPKTKAYTKRQSMSGVGNRRTSAMFDGRDRIHPMSPNPRAREPVLPSELFDLPDMPPLSSLPNMAPSLSTTTTMASLVSGATGSQSQTQRTAPSIKRRNSLSRNDLSMTMDRMVLGGRFDTETLTPIEHGRMKASFWMQNMLTRPLSDEDAEAWQDISVSLFDDRFDGKQSRCLISICLPKSKNLLIYSIAQLENRSLEVTQLKEMPALSATSIRATRGNVWDLLVVKPVGGLALLTHGLHEIPIEVQPPVKESKEGADVDGDTSMLDSDYHGQVICAQDSQWGTTTLIYEDGWKSRVTFDIFPQDKLVIELFQLLALIMPHEVTFNLHVLFLEKWSARAWSEAEGVEFECFSTSLYTVLNLEFEEVTAPSDPWSRLASSTTHHHFAEDRALKLLRLPPSKPAPKPKYTAGQPHPMLSPLLYGLHTLAESLRLQIPRQQDLLKLVPILCRVAVSIRPEWADYWKRLVPDAMSTWPSALLHNSEYFDDRIPAWPPDTSAILYGRLNNPDWKVPWHDVQHIVSRFSITPSLEYGVCDPLRDLHELSMLYNTLAEVKGMDSQRRAQNVILQMISQNGGQDVSPNLPLGVAAPLREAARTCQLAPPGNWPLEAYNAIGRNDLAASATRNPDLYSSEGYKTKKEFINPTTPRPTIGDISAETRTLAGELEGATGVELYQKEITDIRFGLDRRLEEVARMLCSATVPSVKILERPDLSEQDQVREHHMQVVRVAERTFALPYGRAMFTFGSIPVVRREAYTIPRMEYTVRFLPLNNVVTPEPGKLSPESMCWAEFHNGVAAGLRIAPSATGVDSSWIAFNKPIELSPEHAGFLLALGLTGHLKEMMTWSTFSYLTPKHDLTSIGVLLGMAAANVGTSNQHVTKLLAVHTPAMLPTPNVDLNVSLMTQAAGLFGVGLVYLGTRNRRMAEVCLSQVSRKDLVQPDLSNEHREAYTYASALAFGMIMLGKGSTIPADLVILKRLSVLIHGDPNAMIGRTSRTFDLNLTSPAASIALGLMYLRTGKKDVADILAIPDTVVSLNAIQPSFLLVRTIARALIMWDTVTPSNEWLIRQIPKTILDAIEARSKSGKNIDDAMELAYYNIIAGGCFVVGLKYAGTARQEAYQIIVKHFDNFSRMAYGSGPAYEHKIRRSAVRDGLNLISIALSMVMAGTGEITCLRRLRYAYGMSQQMMYHHGFKYGVHVATHMSLGLLFLGGGCYTLGTSDAAIACMITAFFPKFNQVSSDNRSYLQALRHMWVLAVEPRCLIARDVDTNEVVYLPVKITMKDGDTVEHTQLISPTLIPDMDKLQSIRVDTPRYWPFYLDTAEHPRHKEALLHSQTLYVKRRTAFLSYTEDPRGSRSLFVRSGSSSGDTATLDFPQLTDTKTHPAGDLSEFIGSISNNVLFLAFADHLARSGYEGETPEERLFHKYCHAALLDSILQDKPQTLQSYLTLYSYRNMSPQSRYFYLRLQDLRFATEFYSKVFDRRLSGRSENNPRSPLIKDTTLQGATYALDGKLDDIRLLPRFRDLVRQYARGEMLVLDSDHGMDVDGANTDMEAMERYLAWYLLRNAVPVSTLLTILRQLARDAHAQCLGVPPPEGTDNEEALDLGIKEVLHTTGTRMATNVGTGWSVRSLNEIIDAWKIV</sequence>
<evidence type="ECO:0000256" key="4">
    <source>
        <dbReference type="ARBA" id="ARBA00022776"/>
    </source>
</evidence>
<dbReference type="InterPro" id="IPR024990">
    <property type="entry name" value="Apc1"/>
</dbReference>
<dbReference type="InParanoid" id="A0A409VWJ0"/>
<dbReference type="GO" id="GO:0070979">
    <property type="term" value="P:protein K11-linked ubiquitination"/>
    <property type="evidence" value="ECO:0007669"/>
    <property type="project" value="TreeGrafter"/>
</dbReference>
<evidence type="ECO:0000256" key="5">
    <source>
        <dbReference type="ARBA" id="ARBA00023306"/>
    </source>
</evidence>
<feature type="compositionally biased region" description="Low complexity" evidence="6">
    <location>
        <begin position="116"/>
        <end position="126"/>
    </location>
</feature>
<organism evidence="10 11">
    <name type="scientific">Gymnopilus dilepis</name>
    <dbReference type="NCBI Taxonomy" id="231916"/>
    <lineage>
        <taxon>Eukaryota</taxon>
        <taxon>Fungi</taxon>
        <taxon>Dikarya</taxon>
        <taxon>Basidiomycota</taxon>
        <taxon>Agaricomycotina</taxon>
        <taxon>Agaricomycetes</taxon>
        <taxon>Agaricomycetidae</taxon>
        <taxon>Agaricales</taxon>
        <taxon>Agaricineae</taxon>
        <taxon>Hymenogastraceae</taxon>
        <taxon>Gymnopilus</taxon>
    </lineage>
</organism>
<accession>A0A409VWJ0</accession>
<feature type="compositionally biased region" description="Polar residues" evidence="6">
    <location>
        <begin position="333"/>
        <end position="345"/>
    </location>
</feature>
<dbReference type="InterPro" id="IPR049255">
    <property type="entry name" value="Apc1_N"/>
</dbReference>
<feature type="region of interest" description="Disordered" evidence="6">
    <location>
        <begin position="115"/>
        <end position="144"/>
    </location>
</feature>
<dbReference type="GO" id="GO:0005680">
    <property type="term" value="C:anaphase-promoting complex"/>
    <property type="evidence" value="ECO:0007669"/>
    <property type="project" value="InterPro"/>
</dbReference>
<comment type="caution">
    <text evidence="10">The sequence shown here is derived from an EMBL/GenBank/DDBJ whole genome shotgun (WGS) entry which is preliminary data.</text>
</comment>
<dbReference type="GO" id="GO:0060090">
    <property type="term" value="F:molecular adaptor activity"/>
    <property type="evidence" value="ECO:0007669"/>
    <property type="project" value="TreeGrafter"/>
</dbReference>
<dbReference type="InterPro" id="IPR048971">
    <property type="entry name" value="Apc1_3rd"/>
</dbReference>
<dbReference type="Gene3D" id="1.25.10.10">
    <property type="entry name" value="Leucine-rich Repeat Variant"/>
    <property type="match status" value="2"/>
</dbReference>
<evidence type="ECO:0000256" key="6">
    <source>
        <dbReference type="SAM" id="MobiDB-lite"/>
    </source>
</evidence>
<evidence type="ECO:0000256" key="2">
    <source>
        <dbReference type="ARBA" id="ARBA00022618"/>
    </source>
</evidence>
<feature type="region of interest" description="Disordered" evidence="6">
    <location>
        <begin position="402"/>
        <end position="427"/>
    </location>
</feature>
<dbReference type="OrthoDB" id="26401at2759"/>
<name>A0A409VWJ0_9AGAR</name>
<evidence type="ECO:0000259" key="9">
    <source>
        <dbReference type="Pfam" id="PF21282"/>
    </source>
</evidence>
<dbReference type="PANTHER" id="PTHR12827">
    <property type="entry name" value="MEIOTIC CHECKPOINT REGULATOR TSG24 FAMILY MEMBER"/>
    <property type="match status" value="1"/>
</dbReference>
<protein>
    <submittedName>
        <fullName evidence="10">Uncharacterized protein</fullName>
    </submittedName>
</protein>
<keyword evidence="3" id="KW-0677">Repeat</keyword>